<evidence type="ECO:0000256" key="10">
    <source>
        <dbReference type="ARBA" id="ARBA00023098"/>
    </source>
</evidence>
<dbReference type="GO" id="GO:0006635">
    <property type="term" value="P:fatty acid beta-oxidation"/>
    <property type="evidence" value="ECO:0007669"/>
    <property type="project" value="UniProtKB-UniPathway"/>
</dbReference>
<dbReference type="PANTHER" id="PTHR43612:SF3">
    <property type="entry name" value="TRIFUNCTIONAL ENZYME SUBUNIT ALPHA, MITOCHONDRIAL"/>
    <property type="match status" value="1"/>
</dbReference>
<dbReference type="InterPro" id="IPR006180">
    <property type="entry name" value="3-OHacyl-CoA_DH_CS"/>
</dbReference>
<dbReference type="InterPro" id="IPR008927">
    <property type="entry name" value="6-PGluconate_DH-like_C_sf"/>
</dbReference>
<dbReference type="Gene3D" id="3.90.226.10">
    <property type="entry name" value="2-enoyl-CoA Hydratase, Chain A, domain 1"/>
    <property type="match status" value="1"/>
</dbReference>
<evidence type="ECO:0000256" key="14">
    <source>
        <dbReference type="ARBA" id="ARBA00049556"/>
    </source>
</evidence>
<keyword evidence="12" id="KW-0456">Lyase</keyword>
<dbReference type="SUPFAM" id="SSF48179">
    <property type="entry name" value="6-phosphogluconate dehydrogenase C-terminal domain-like"/>
    <property type="match status" value="2"/>
</dbReference>
<dbReference type="PROSITE" id="PS00067">
    <property type="entry name" value="3HCDH"/>
    <property type="match status" value="1"/>
</dbReference>
<dbReference type="EC" id="4.2.1.17" evidence="4"/>
<dbReference type="GO" id="GO:0016509">
    <property type="term" value="F:long-chain (3S)-3-hydroxyacyl-CoA dehydrogenase (NAD+) activity"/>
    <property type="evidence" value="ECO:0007669"/>
    <property type="project" value="TreeGrafter"/>
</dbReference>
<feature type="domain" description="3-hydroxyacyl-CoA dehydrogenase C-terminal" evidence="15">
    <location>
        <begin position="490"/>
        <end position="583"/>
    </location>
</feature>
<dbReference type="Pfam" id="PF02737">
    <property type="entry name" value="3HCDH_N"/>
    <property type="match status" value="1"/>
</dbReference>
<comment type="catalytic activity">
    <reaction evidence="14">
        <text>a (3S)-3-hydroxyacyl-CoA + NAD(+) = a 3-oxoacyl-CoA + NADH + H(+)</text>
        <dbReference type="Rhea" id="RHEA:22432"/>
        <dbReference type="ChEBI" id="CHEBI:15378"/>
        <dbReference type="ChEBI" id="CHEBI:57318"/>
        <dbReference type="ChEBI" id="CHEBI:57540"/>
        <dbReference type="ChEBI" id="CHEBI:57945"/>
        <dbReference type="ChEBI" id="CHEBI:90726"/>
        <dbReference type="EC" id="1.1.1.35"/>
    </reaction>
</comment>
<keyword evidence="6" id="KW-0276">Fatty acid metabolism</keyword>
<dbReference type="OrthoDB" id="5389341at2"/>
<dbReference type="RefSeq" id="WP_103061023.1">
    <property type="nucleotide sequence ID" value="NZ_BSOF01000029.1"/>
</dbReference>
<organism evidence="17 18">
    <name type="scientific">Mixta theicola</name>
    <dbReference type="NCBI Taxonomy" id="1458355"/>
    <lineage>
        <taxon>Bacteria</taxon>
        <taxon>Pseudomonadati</taxon>
        <taxon>Pseudomonadota</taxon>
        <taxon>Gammaproteobacteria</taxon>
        <taxon>Enterobacterales</taxon>
        <taxon>Erwiniaceae</taxon>
        <taxon>Mixta</taxon>
    </lineage>
</organism>
<dbReference type="Proteomes" id="UP000236345">
    <property type="component" value="Unassembled WGS sequence"/>
</dbReference>
<sequence length="713" mass="77458">MEQQSAFHLSVRSDNVGVIVINVPSEKMNTLKAAFIQQIRAVISQARQNPALAGLVFISGKPDSFIAGADISMIDQCRSADEARKLAEQGQRVMSEIAALPVPVVAAIHGVCLGGGLELALACDRRVCTLDDKTRLGLPEVQLGLLPGSGGTQRLPRLIGASQALNLILTGKTLRAKQALRLGLVDEAVPHSILLEAAVKLALKGKGPRRPLPLRERLLNGAAGRAILFRLAARQSEAKTHGNYPATRRILEAVRTGLEQGMRAGLEAEALAFGELTMTSQSASLRQLFFASTALKKEYDAEPVTLRSIGVLGGGLMGGGIAAVTATKAELPVRIKDISVEGINHAMKYSWDLLSKKIKRRQIIAAGRQRQMALITGSTNYRGFSQRDVIIEAVFEDLGLKQQMVAEVEQHCAPQTVFASNTSSLPIAQIAARAQRPENIIGLHYFSPVDKMPLVEVIPHQTTSARTVATTVALAKRQGKTAIVVADRPGFYVNRILAPYINEAMRCVLEGEPIDAVDKALIKFGFPVGPVQLLDEVGIDVGTKILPILEQEYGMRFAAPEAFAAVLNDNRKGRKNGRGFYRYDSSKKRPDKTIYSLLHIQPQHRLDGALIAQRCVMMMLNEAARCLEEGIVRSPRDGDIGAVFGIGFPPFLGGPYRYMDSLGAANMVNTLASLMHQYGDRFAPCEALRQRAKRAENFYNSSPEMNNHNDSVV</sequence>
<dbReference type="NCBIfam" id="NF008363">
    <property type="entry name" value="PRK11154.1"/>
    <property type="match status" value="1"/>
</dbReference>
<evidence type="ECO:0000256" key="13">
    <source>
        <dbReference type="ARBA" id="ARBA00023268"/>
    </source>
</evidence>
<dbReference type="AlphaFoldDB" id="A0A2K1Q5S7"/>
<proteinExistence type="inferred from homology"/>
<keyword evidence="9" id="KW-0520">NAD</keyword>
<dbReference type="Pfam" id="PF00725">
    <property type="entry name" value="3HCDH"/>
    <property type="match status" value="2"/>
</dbReference>
<dbReference type="InterPro" id="IPR012802">
    <property type="entry name" value="FadJ"/>
</dbReference>
<dbReference type="FunFam" id="3.90.226.10:FF:000011">
    <property type="entry name" value="Fatty acid oxidation complex subunit alpha"/>
    <property type="match status" value="1"/>
</dbReference>
<evidence type="ECO:0000259" key="16">
    <source>
        <dbReference type="Pfam" id="PF02737"/>
    </source>
</evidence>
<evidence type="ECO:0000256" key="1">
    <source>
        <dbReference type="ARBA" id="ARBA00005005"/>
    </source>
</evidence>
<keyword evidence="13" id="KW-0511">Multifunctional enzyme</keyword>
<dbReference type="EMBL" id="NWUO01000016">
    <property type="protein sequence ID" value="PNS10393.1"/>
    <property type="molecule type" value="Genomic_DNA"/>
</dbReference>
<keyword evidence="5" id="KW-0963">Cytoplasm</keyword>
<comment type="caution">
    <text evidence="17">The sequence shown here is derived from an EMBL/GenBank/DDBJ whole genome shotgun (WGS) entry which is preliminary data.</text>
</comment>
<dbReference type="InterPro" id="IPR050136">
    <property type="entry name" value="FA_oxidation_alpha_subunit"/>
</dbReference>
<reference evidence="18" key="1">
    <citation type="submission" date="2017-09" db="EMBL/GenBank/DDBJ databases">
        <authorList>
            <person name="Palmer M."/>
            <person name="Steenkamp E.T."/>
            <person name="Coetzee M.P."/>
            <person name="Avontuur J.R."/>
            <person name="Van Zyl E."/>
            <person name="Chan W.-Y."/>
            <person name="Blom J."/>
            <person name="Venter S.N."/>
        </authorList>
    </citation>
    <scope>NUCLEOTIDE SEQUENCE [LARGE SCALE GENOMIC DNA]</scope>
    <source>
        <strain evidence="18">QC88-366</strain>
    </source>
</reference>
<evidence type="ECO:0000256" key="12">
    <source>
        <dbReference type="ARBA" id="ARBA00023239"/>
    </source>
</evidence>
<evidence type="ECO:0000256" key="5">
    <source>
        <dbReference type="ARBA" id="ARBA00022490"/>
    </source>
</evidence>
<keyword evidence="11" id="KW-0413">Isomerase</keyword>
<evidence type="ECO:0000256" key="4">
    <source>
        <dbReference type="ARBA" id="ARBA00012076"/>
    </source>
</evidence>
<keyword evidence="10" id="KW-0443">Lipid metabolism</keyword>
<comment type="pathway">
    <text evidence="1">Lipid metabolism; fatty acid beta-oxidation.</text>
</comment>
<dbReference type="GO" id="GO:0070403">
    <property type="term" value="F:NAD+ binding"/>
    <property type="evidence" value="ECO:0007669"/>
    <property type="project" value="InterPro"/>
</dbReference>
<feature type="domain" description="3-hydroxyacyl-CoA dehydrogenase C-terminal" evidence="15">
    <location>
        <begin position="611"/>
        <end position="694"/>
    </location>
</feature>
<dbReference type="SUPFAM" id="SSF51735">
    <property type="entry name" value="NAD(P)-binding Rossmann-fold domains"/>
    <property type="match status" value="1"/>
</dbReference>
<keyword evidence="8" id="KW-0560">Oxidoreductase</keyword>
<evidence type="ECO:0000256" key="11">
    <source>
        <dbReference type="ARBA" id="ARBA00023235"/>
    </source>
</evidence>
<evidence type="ECO:0000256" key="7">
    <source>
        <dbReference type="ARBA" id="ARBA00022963"/>
    </source>
</evidence>
<comment type="similarity">
    <text evidence="2">In the central section; belongs to the 3-hydroxyacyl-CoA dehydrogenase family.</text>
</comment>
<dbReference type="UniPathway" id="UPA00659"/>
<comment type="similarity">
    <text evidence="3">In the N-terminal section; belongs to the enoyl-CoA hydratase/isomerase family.</text>
</comment>
<evidence type="ECO:0000256" key="2">
    <source>
        <dbReference type="ARBA" id="ARBA00007005"/>
    </source>
</evidence>
<evidence type="ECO:0000313" key="17">
    <source>
        <dbReference type="EMBL" id="PNS10393.1"/>
    </source>
</evidence>
<gene>
    <name evidence="17" type="primary">fadJ</name>
    <name evidence="17" type="ORF">COO59_17495</name>
</gene>
<evidence type="ECO:0000256" key="9">
    <source>
        <dbReference type="ARBA" id="ARBA00023027"/>
    </source>
</evidence>
<evidence type="ECO:0000256" key="3">
    <source>
        <dbReference type="ARBA" id="ARBA00008750"/>
    </source>
</evidence>
<dbReference type="FunFam" id="3.40.50.720:FF:000009">
    <property type="entry name" value="Fatty oxidation complex, alpha subunit"/>
    <property type="match status" value="1"/>
</dbReference>
<dbReference type="Gene3D" id="1.10.1040.50">
    <property type="match status" value="1"/>
</dbReference>
<dbReference type="CDD" id="cd06558">
    <property type="entry name" value="crotonase-like"/>
    <property type="match status" value="1"/>
</dbReference>
<keyword evidence="7" id="KW-0442">Lipid degradation</keyword>
<evidence type="ECO:0000313" key="18">
    <source>
        <dbReference type="Proteomes" id="UP000236345"/>
    </source>
</evidence>
<dbReference type="InterPro" id="IPR029045">
    <property type="entry name" value="ClpP/crotonase-like_dom_sf"/>
</dbReference>
<dbReference type="PANTHER" id="PTHR43612">
    <property type="entry name" value="TRIFUNCTIONAL ENZYME SUBUNIT ALPHA"/>
    <property type="match status" value="1"/>
</dbReference>
<evidence type="ECO:0000259" key="15">
    <source>
        <dbReference type="Pfam" id="PF00725"/>
    </source>
</evidence>
<dbReference type="Gene3D" id="3.40.50.720">
    <property type="entry name" value="NAD(P)-binding Rossmann-like Domain"/>
    <property type="match status" value="1"/>
</dbReference>
<name>A0A2K1Q5S7_9GAMM</name>
<dbReference type="InterPro" id="IPR006176">
    <property type="entry name" value="3-OHacyl-CoA_DH_NAD-bd"/>
</dbReference>
<dbReference type="InterPro" id="IPR001753">
    <property type="entry name" value="Enoyl-CoA_hydra/iso"/>
</dbReference>
<dbReference type="InterPro" id="IPR006108">
    <property type="entry name" value="3HC_DH_C"/>
</dbReference>
<dbReference type="Pfam" id="PF00378">
    <property type="entry name" value="ECH_1"/>
    <property type="match status" value="1"/>
</dbReference>
<dbReference type="SUPFAM" id="SSF52096">
    <property type="entry name" value="ClpP/crotonase"/>
    <property type="match status" value="1"/>
</dbReference>
<dbReference type="GO" id="GO:0004300">
    <property type="term" value="F:enoyl-CoA hydratase activity"/>
    <property type="evidence" value="ECO:0007669"/>
    <property type="project" value="UniProtKB-EC"/>
</dbReference>
<evidence type="ECO:0000256" key="8">
    <source>
        <dbReference type="ARBA" id="ARBA00023002"/>
    </source>
</evidence>
<dbReference type="NCBIfam" id="TIGR02440">
    <property type="entry name" value="FadJ"/>
    <property type="match status" value="1"/>
</dbReference>
<accession>A0A2K1Q5S7</accession>
<dbReference type="GO" id="GO:0008692">
    <property type="term" value="F:3-hydroxybutyryl-CoA epimerase activity"/>
    <property type="evidence" value="ECO:0007669"/>
    <property type="project" value="InterPro"/>
</dbReference>
<feature type="domain" description="3-hydroxyacyl-CoA dehydrogenase NAD binding" evidence="16">
    <location>
        <begin position="309"/>
        <end position="487"/>
    </location>
</feature>
<keyword evidence="18" id="KW-1185">Reference proteome</keyword>
<evidence type="ECO:0000256" key="6">
    <source>
        <dbReference type="ARBA" id="ARBA00022832"/>
    </source>
</evidence>
<dbReference type="InterPro" id="IPR036291">
    <property type="entry name" value="NAD(P)-bd_dom_sf"/>
</dbReference>
<protein>
    <recommendedName>
        <fullName evidence="4">enoyl-CoA hydratase</fullName>
        <ecNumber evidence="4">4.2.1.17</ecNumber>
    </recommendedName>
</protein>